<feature type="coiled-coil region" evidence="1">
    <location>
        <begin position="1450"/>
        <end position="1491"/>
    </location>
</feature>
<keyword evidence="1" id="KW-0175">Coiled coil</keyword>
<keyword evidence="6" id="KW-1185">Reference proteome</keyword>
<dbReference type="InterPro" id="IPR029480">
    <property type="entry name" value="Transpos_assoc"/>
</dbReference>
<feature type="compositionally biased region" description="Polar residues" evidence="2">
    <location>
        <begin position="703"/>
        <end position="726"/>
    </location>
</feature>
<feature type="compositionally biased region" description="Polar residues" evidence="2">
    <location>
        <begin position="655"/>
        <end position="666"/>
    </location>
</feature>
<reference evidence="5 6" key="1">
    <citation type="submission" date="2020-12" db="EMBL/GenBank/DDBJ databases">
        <title>Concerted genomic and epigenomic changes stabilize Arabidopsis allopolyploids.</title>
        <authorList>
            <person name="Chen Z."/>
        </authorList>
    </citation>
    <scope>NUCLEOTIDE SEQUENCE [LARGE SCALE GENOMIC DNA]</scope>
    <source>
        <strain evidence="5">Allo738</strain>
        <tissue evidence="5">Leaf</tissue>
    </source>
</reference>
<evidence type="ECO:0000313" key="6">
    <source>
        <dbReference type="Proteomes" id="UP000694240"/>
    </source>
</evidence>
<evidence type="ECO:0000256" key="1">
    <source>
        <dbReference type="SAM" id="Coils"/>
    </source>
</evidence>
<accession>A0A8T1ZJG4</accession>
<evidence type="ECO:0000259" key="4">
    <source>
        <dbReference type="Pfam" id="PF13963"/>
    </source>
</evidence>
<protein>
    <submittedName>
        <fullName evidence="5">Transposase-associated domain</fullName>
    </submittedName>
</protein>
<dbReference type="PANTHER" id="PTHR10775:SF185">
    <property type="entry name" value="OS08G0208400 PROTEIN"/>
    <property type="match status" value="1"/>
</dbReference>
<proteinExistence type="predicted"/>
<evidence type="ECO:0000313" key="5">
    <source>
        <dbReference type="EMBL" id="KAG7559446.1"/>
    </source>
</evidence>
<dbReference type="Proteomes" id="UP000694240">
    <property type="component" value="Chromosome 10"/>
</dbReference>
<dbReference type="Pfam" id="PF02992">
    <property type="entry name" value="Transposase_21"/>
    <property type="match status" value="1"/>
</dbReference>
<evidence type="ECO:0000256" key="2">
    <source>
        <dbReference type="SAM" id="MobiDB-lite"/>
    </source>
</evidence>
<evidence type="ECO:0000259" key="3">
    <source>
        <dbReference type="Pfam" id="PF13960"/>
    </source>
</evidence>
<feature type="domain" description="Transposase-associated" evidence="4">
    <location>
        <begin position="5"/>
        <end position="79"/>
    </location>
</feature>
<feature type="region of interest" description="Disordered" evidence="2">
    <location>
        <begin position="651"/>
        <end position="726"/>
    </location>
</feature>
<comment type="caution">
    <text evidence="5">The sequence shown here is derived from an EMBL/GenBank/DDBJ whole genome shotgun (WGS) entry which is preliminary data.</text>
</comment>
<gene>
    <name evidence="5" type="ORF">ISN45_Aa05g010420</name>
</gene>
<dbReference type="PANTHER" id="PTHR10775">
    <property type="entry name" value="OS08G0208400 PROTEIN"/>
    <property type="match status" value="1"/>
</dbReference>
<dbReference type="Pfam" id="PF13960">
    <property type="entry name" value="DUF4218"/>
    <property type="match status" value="1"/>
</dbReference>
<dbReference type="InterPro" id="IPR004242">
    <property type="entry name" value="Transposase_21"/>
</dbReference>
<sequence length="1529" mass="173231">MNFVWSIETYRTSREYVEGATNFVTASSRRLGNPSEIFCPYINCRNVCHQLVGTIVHHLVIKGMEKKYMRNLCWSMHGERNYDISDSVPTSKTEAYDLLRTAYFTGGASPQPSNNIGVKTKEGETTEDSEFKKKLRDAETPLYSRCSNYTKVSAIIGLYHIKLKSGMSENYFDQLLMIVHDMLPKDNVLPKSTDAMKKFLKIFGFGYDVIHACKNDFAPLIDDLKDLWNVGIEVYDAFLRENFTLRAMLLWSISDYPALGTLSGCKVKGKQKCNVCEKDTPCRWLKNCRKYVYMGNKKRLRPGHPYRCRKAWFENTVEEATTKRIQSGIEIFDILKDFRNDFGRALDKEAKRKRSDLLEDEAVPEEECDESIDQWQWKKRSILFELAYWKNLSDALFSTVMQSDKSKNGLKARKKLEDIGIRRHLHPEVRGNKTYLPPAAYWMSKEEKKIFCQRLSNFKGPDDYCGNIVNCDSVNTPEMCQLQRFFPPSLFDIMFHLPIHLAREARLGGLVHFRWMYPFERYMNTFKAYVKNYARPEACMAEGYLAEECIAFCLEFLQNSIPVQEAVNRNEDVKADGSVVEGRPLHKEADEDVGDPFQEVQKSGDVDAEKDVSDHVQEIQKSGDVDAEEAVGDPVQIVSKKEVGEKTVFKKEVADTTQQPAEQVNAQDDDETVEPISVETDNKNQDSQPIASETNARKEDSQRTNAGTEMQSTSGLGTPQMDSTLGDNIREDAVSKVLGKDNHGRVRGMCREIIDTKLAFIQARDSRLEELHNEKNSGAGTSQSEYRIGRIPLGEHGTEVIVTSVSVPKESLWRPTTDVFLLQQALGVKIAWAPVDKVILDSGLYSQNDSENIGGCKSACNTISTRKGAHEVDRSSSTPSVSTASTGKRVKKKCILLDCNNSGRKVAEGRVCSTSPAVLIHHIPLGVLLSGEIKDLVRKFKGLGYIIESAFTHRFVKGKDSGIRICGIEVKFLISGSIGLGLNESYSRLGRLLWKDLASPICWWRIFYVAGNGKLGLKKSKAAMVRTEVVKISGSTLSQRIQQFSLKLIGRLMNPSMPKIWKMEDKVVGADLGKGIFQWEPIIAPTYPSAINFWVRVSNLSMHVWEEATLRAIGKQVGMIRDIDVDSGSIYVTVNSFDPLVFHMVVPFDTGDEKSGNRVYEDFGDRRGGLRQQHNAKQVSQGLEGGWEKPRKPAAKIALEFTSEEASGGFRYQMELGDNSKQAIRRFDKNQGPSWGQKKMFPRTWAEQSEPIGREVAKEGFKDSQYSSQGLGYGRKGADPVWPKPLYQPKTTSKVLEDTEKVAHRPKESDLGDDQNDMMTEDVPVMQEKNTSEGLLFSESTDDLLEDGEFHVGEDIDTQVTDEEMLEDESKESSMEETNVPKGISQISNELPVDKKGKIYDSAYVSSIREDVTIFCHDWLRRREFASMSSSTSFVFVFIGLKHQDQCRKLQYFRIKKRKVDDRLEELEAEVAKLRAKRRKVLIRLDEIEQTTRALEIGSEDWEKVGLQLVWPMPDRLLRDNRPVADRAS</sequence>
<dbReference type="InterPro" id="IPR025452">
    <property type="entry name" value="DUF4218"/>
</dbReference>
<dbReference type="Pfam" id="PF13963">
    <property type="entry name" value="Transpos_assoc"/>
    <property type="match status" value="1"/>
</dbReference>
<dbReference type="EMBL" id="JAEFBK010000010">
    <property type="protein sequence ID" value="KAG7559446.1"/>
    <property type="molecule type" value="Genomic_DNA"/>
</dbReference>
<feature type="domain" description="DUF4218" evidence="3">
    <location>
        <begin position="478"/>
        <end position="569"/>
    </location>
</feature>
<feature type="region of interest" description="Disordered" evidence="2">
    <location>
        <begin position="578"/>
        <end position="598"/>
    </location>
</feature>
<organism evidence="5 6">
    <name type="scientific">Arabidopsis thaliana x Arabidopsis arenosa</name>
    <dbReference type="NCBI Taxonomy" id="1240361"/>
    <lineage>
        <taxon>Eukaryota</taxon>
        <taxon>Viridiplantae</taxon>
        <taxon>Streptophyta</taxon>
        <taxon>Embryophyta</taxon>
        <taxon>Tracheophyta</taxon>
        <taxon>Spermatophyta</taxon>
        <taxon>Magnoliopsida</taxon>
        <taxon>eudicotyledons</taxon>
        <taxon>Gunneridae</taxon>
        <taxon>Pentapetalae</taxon>
        <taxon>rosids</taxon>
        <taxon>malvids</taxon>
        <taxon>Brassicales</taxon>
        <taxon>Brassicaceae</taxon>
        <taxon>Camelineae</taxon>
        <taxon>Arabidopsis</taxon>
    </lineage>
</organism>
<name>A0A8T1ZJG4_9BRAS</name>
<feature type="compositionally biased region" description="Polar residues" evidence="2">
    <location>
        <begin position="685"/>
        <end position="694"/>
    </location>
</feature>